<evidence type="ECO:0000256" key="4">
    <source>
        <dbReference type="ARBA" id="ARBA00022816"/>
    </source>
</evidence>
<gene>
    <name evidence="11" type="ORF">EJ08DRAFT_665562</name>
</gene>
<reference evidence="11" key="1">
    <citation type="journal article" date="2020" name="Stud. Mycol.">
        <title>101 Dothideomycetes genomes: a test case for predicting lifestyles and emergence of pathogens.</title>
        <authorList>
            <person name="Haridas S."/>
            <person name="Albert R."/>
            <person name="Binder M."/>
            <person name="Bloem J."/>
            <person name="Labutti K."/>
            <person name="Salamov A."/>
            <person name="Andreopoulos B."/>
            <person name="Baker S."/>
            <person name="Barry K."/>
            <person name="Bills G."/>
            <person name="Bluhm B."/>
            <person name="Cannon C."/>
            <person name="Castanera R."/>
            <person name="Culley D."/>
            <person name="Daum C."/>
            <person name="Ezra D."/>
            <person name="Gonzalez J."/>
            <person name="Henrissat B."/>
            <person name="Kuo A."/>
            <person name="Liang C."/>
            <person name="Lipzen A."/>
            <person name="Lutzoni F."/>
            <person name="Magnuson J."/>
            <person name="Mondo S."/>
            <person name="Nolan M."/>
            <person name="Ohm R."/>
            <person name="Pangilinan J."/>
            <person name="Park H.-J."/>
            <person name="Ramirez L."/>
            <person name="Alfaro M."/>
            <person name="Sun H."/>
            <person name="Tritt A."/>
            <person name="Yoshinaga Y."/>
            <person name="Zwiers L.-H."/>
            <person name="Turgeon B."/>
            <person name="Goodwin S."/>
            <person name="Spatafora J."/>
            <person name="Crous P."/>
            <person name="Grigoriev I."/>
        </authorList>
    </citation>
    <scope>NUCLEOTIDE SEQUENCE</scope>
    <source>
        <strain evidence="11">CBS 130266</strain>
    </source>
</reference>
<dbReference type="Proteomes" id="UP000800235">
    <property type="component" value="Unassembled WGS sequence"/>
</dbReference>
<evidence type="ECO:0000256" key="8">
    <source>
        <dbReference type="SAM" id="MobiDB-lite"/>
    </source>
</evidence>
<protein>
    <submittedName>
        <fullName evidence="11">Uncharacterized protein</fullName>
    </submittedName>
</protein>
<dbReference type="GO" id="GO:0006606">
    <property type="term" value="P:protein import into nucleus"/>
    <property type="evidence" value="ECO:0007669"/>
    <property type="project" value="TreeGrafter"/>
</dbReference>
<dbReference type="SUPFAM" id="SSF117289">
    <property type="entry name" value="Nucleoporin domain"/>
    <property type="match status" value="1"/>
</dbReference>
<dbReference type="InterPro" id="IPR015943">
    <property type="entry name" value="WD40/YVTN_repeat-like_dom_sf"/>
</dbReference>
<dbReference type="PANTHER" id="PTHR13405">
    <property type="entry name" value="NUCLEAR PORE COMPLEX PROTEIN NUP133"/>
    <property type="match status" value="1"/>
</dbReference>
<organism evidence="11 12">
    <name type="scientific">Tothia fuscella</name>
    <dbReference type="NCBI Taxonomy" id="1048955"/>
    <lineage>
        <taxon>Eukaryota</taxon>
        <taxon>Fungi</taxon>
        <taxon>Dikarya</taxon>
        <taxon>Ascomycota</taxon>
        <taxon>Pezizomycotina</taxon>
        <taxon>Dothideomycetes</taxon>
        <taxon>Pleosporomycetidae</taxon>
        <taxon>Venturiales</taxon>
        <taxon>Cylindrosympodiaceae</taxon>
        <taxon>Tothia</taxon>
    </lineage>
</organism>
<evidence type="ECO:0000256" key="3">
    <source>
        <dbReference type="ARBA" id="ARBA00022448"/>
    </source>
</evidence>
<dbReference type="Pfam" id="PF08801">
    <property type="entry name" value="Nucleoporin_N"/>
    <property type="match status" value="1"/>
</dbReference>
<evidence type="ECO:0000256" key="6">
    <source>
        <dbReference type="ARBA" id="ARBA00023010"/>
    </source>
</evidence>
<evidence type="ECO:0000256" key="1">
    <source>
        <dbReference type="ARBA" id="ARBA00004259"/>
    </source>
</evidence>
<keyword evidence="6" id="KW-0811">Translocation</keyword>
<keyword evidence="12" id="KW-1185">Reference proteome</keyword>
<dbReference type="Gene3D" id="1.20.58.1380">
    <property type="match status" value="1"/>
</dbReference>
<feature type="region of interest" description="Disordered" evidence="8">
    <location>
        <begin position="61"/>
        <end position="86"/>
    </location>
</feature>
<dbReference type="InterPro" id="IPR037624">
    <property type="entry name" value="Nup133-like"/>
</dbReference>
<comment type="caution">
    <text evidence="11">The sequence shown here is derived from an EMBL/GenBank/DDBJ whole genome shotgun (WGS) entry which is preliminary data.</text>
</comment>
<keyword evidence="3" id="KW-0813">Transport</keyword>
<feature type="domain" description="Nucleoporin Nup133/Nup155-like C-terminal" evidence="9">
    <location>
        <begin position="641"/>
        <end position="1300"/>
    </location>
</feature>
<keyword evidence="7" id="KW-0539">Nucleus</keyword>
<dbReference type="GO" id="GO:0000972">
    <property type="term" value="P:transcription-dependent tethering of RNA polymerase II gene DNA at nuclear periphery"/>
    <property type="evidence" value="ECO:0007669"/>
    <property type="project" value="TreeGrafter"/>
</dbReference>
<dbReference type="EMBL" id="MU007108">
    <property type="protein sequence ID" value="KAF2420575.1"/>
    <property type="molecule type" value="Genomic_DNA"/>
</dbReference>
<comment type="subcellular location">
    <subcellularLocation>
        <location evidence="1">Nucleus envelope</location>
    </subcellularLocation>
</comment>
<feature type="domain" description="Nucleoporin Nup133/Nup155-like N-terminal" evidence="10">
    <location>
        <begin position="116"/>
        <end position="532"/>
    </location>
</feature>
<sequence length="1416" mass="158499">MFSPDTQGGNRPGASVRNPRRRRRHDSEALRQQPRKRSKIDEHTFVANDDEEIFDAGAIGDGTVHGVNGQEGPSGNANAPTNGGGRHHLTIREGRARNVSGNYRPQKVDSSTVLSKTEAYVVNQLPGLPERLRNDTTGHFRASFQSCSYRHRAIVTIRDAVLIWDYNAATQSPLPRVINFPQPLKPSDPRPLASLVNTSTSRDTGLVVIYPSSGRITYWENVEAAESASLLSKRQAIEGYVKLMGGGEAVERLVNLEHAGYVLKLSSGRLAHLTLRDSQGRPAISTTQLTSDGQTKGGFLGSLYQSVIGFRNSIAAVAARPSSTKSHMEVIAVTSEGAFKIWDVSHTGANTFVSQYETDGIIRTVVDTVAQVEANSKIIFKVVDFALIPGQGNKLSTRSANGSGLNTLVLVSYEQKSITRYVLVQFTLSGGSRVSLDKFIPITVHQATLARETAGVKLLVPKPERTAFIVFSDAVVVAALNEEIENGPFQDVIHFQVEKGAELVFSDVEAPASSKAESASILLFTKSAGVVRISANSPSQDPAKQRVTAKSKIEQAIFYGTQTDNILDLSNISVFAFPAPVLEQAAVELSMEILKSASPYIPTDASSMQLHMETRAKAFVDLIKFVRQHCSSLSRGTKWQLLWDAERLEAGRALWGKHEYWQKRIPQDDEHFKQMGTLIDLAVESEPGWDDLQDPVRQWFTRELDVIPSLLGRVPRAITDRHEVKQHSLALTLHLLQEAEQIILAALETPYRIREEFASRYGLEKDELDDGVPVKGYDKLKSEPWTGRTNTLNAINAAIKTFRNICFLIADKATTAEEQAAITKLIKDHWRLIDLSCKAHVERYLWLQSRDDPIDRQRGKELQDNFETKIRYDHLIGLADFGCARDGLRIAEKAKDIKSLVALSINEIEFNTTRGALAKIDPKQQKQQKNSSKRLEQINKDVERYFQNFPDEFPQAFQAEQLRLRQFASLLEDNFGKQSQRTDFLHGKNGGRKVGKLSWINDISKEKNPLEAGKALLEVATNKESNTWAQRGQAAMAKLCLLSAQIGGMKGGPKQSAEEAEKLLEKANGQAFISKTQMRIRAFFQNDIEGALDDEAAVETLMSSFGQYGTKDRPLLNALLREGFEKLKSHQVLTDDHLIEFLTLVDTLLERNIPNSIHDQEFLLAFKVLHHSGLCNDEATVETGSTLLRLIWKRLYIRDDWNRLNNTKGMSDLDIQRMLKESVLYKTLKQGEEESLWQSAPAFTLVKPLDAMHAASEPEELTYRFDISDPKELDIATVMAKDNARDDKLLNDYISLARMNFQFEAVMKLSKMGVDEDHLEKEARESRWRDVEGGFEEKEGDGTIVFEGVGEEDGEDGEEIEEDEDENEEDGEQGEEGISEEGDYTEEDEMFQDEREILEISDEEEEDDDNDDDEEE</sequence>
<evidence type="ECO:0000256" key="5">
    <source>
        <dbReference type="ARBA" id="ARBA00022927"/>
    </source>
</evidence>
<dbReference type="GO" id="GO:0016973">
    <property type="term" value="P:poly(A)+ mRNA export from nucleus"/>
    <property type="evidence" value="ECO:0007669"/>
    <property type="project" value="TreeGrafter"/>
</dbReference>
<comment type="similarity">
    <text evidence="2">Belongs to the nucleoporin Nup133 family.</text>
</comment>
<dbReference type="GO" id="GO:0017056">
    <property type="term" value="F:structural constituent of nuclear pore"/>
    <property type="evidence" value="ECO:0007669"/>
    <property type="project" value="InterPro"/>
</dbReference>
<dbReference type="OrthoDB" id="103454at2759"/>
<dbReference type="GO" id="GO:0031080">
    <property type="term" value="C:nuclear pore outer ring"/>
    <property type="evidence" value="ECO:0007669"/>
    <property type="project" value="TreeGrafter"/>
</dbReference>
<evidence type="ECO:0000313" key="11">
    <source>
        <dbReference type="EMBL" id="KAF2420575.1"/>
    </source>
</evidence>
<dbReference type="InterPro" id="IPR007187">
    <property type="entry name" value="Nucleoporin_Nup133/Nup155_C"/>
</dbReference>
<evidence type="ECO:0000313" key="12">
    <source>
        <dbReference type="Proteomes" id="UP000800235"/>
    </source>
</evidence>
<feature type="region of interest" description="Disordered" evidence="8">
    <location>
        <begin position="1"/>
        <end position="44"/>
    </location>
</feature>
<feature type="compositionally biased region" description="Acidic residues" evidence="8">
    <location>
        <begin position="1399"/>
        <end position="1416"/>
    </location>
</feature>
<dbReference type="PANTHER" id="PTHR13405:SF11">
    <property type="entry name" value="NUCLEAR PORE COMPLEX PROTEIN NUP133"/>
    <property type="match status" value="1"/>
</dbReference>
<accession>A0A9P4NGX2</accession>
<feature type="region of interest" description="Disordered" evidence="8">
    <location>
        <begin position="1336"/>
        <end position="1416"/>
    </location>
</feature>
<keyword evidence="4" id="KW-0509">mRNA transport</keyword>
<dbReference type="Pfam" id="PF03177">
    <property type="entry name" value="Nucleoporin_C"/>
    <property type="match status" value="1"/>
</dbReference>
<proteinExistence type="inferred from homology"/>
<name>A0A9P4NGX2_9PEZI</name>
<evidence type="ECO:0000259" key="9">
    <source>
        <dbReference type="Pfam" id="PF03177"/>
    </source>
</evidence>
<evidence type="ECO:0000256" key="2">
    <source>
        <dbReference type="ARBA" id="ARBA00005569"/>
    </source>
</evidence>
<keyword evidence="5" id="KW-0653">Protein transport</keyword>
<dbReference type="InterPro" id="IPR014908">
    <property type="entry name" value="Nucleoporin_Nup133/Nup155_N"/>
</dbReference>
<evidence type="ECO:0000256" key="7">
    <source>
        <dbReference type="ARBA" id="ARBA00023242"/>
    </source>
</evidence>
<feature type="compositionally biased region" description="Acidic residues" evidence="8">
    <location>
        <begin position="1349"/>
        <end position="1391"/>
    </location>
</feature>
<evidence type="ECO:0000259" key="10">
    <source>
        <dbReference type="Pfam" id="PF08801"/>
    </source>
</evidence>
<dbReference type="Gene3D" id="2.130.10.10">
    <property type="entry name" value="YVTN repeat-like/Quinoprotein amine dehydrogenase"/>
    <property type="match status" value="1"/>
</dbReference>
<feature type="compositionally biased region" description="Polar residues" evidence="8">
    <location>
        <begin position="71"/>
        <end position="81"/>
    </location>
</feature>